<accession>A0ABN8PDF7</accession>
<evidence type="ECO:0000313" key="2">
    <source>
        <dbReference type="Proteomes" id="UP001159427"/>
    </source>
</evidence>
<comment type="caution">
    <text evidence="1">The sequence shown here is derived from an EMBL/GenBank/DDBJ whole genome shotgun (WGS) entry which is preliminary data.</text>
</comment>
<proteinExistence type="predicted"/>
<organism evidence="1 2">
    <name type="scientific">Porites evermanni</name>
    <dbReference type="NCBI Taxonomy" id="104178"/>
    <lineage>
        <taxon>Eukaryota</taxon>
        <taxon>Metazoa</taxon>
        <taxon>Cnidaria</taxon>
        <taxon>Anthozoa</taxon>
        <taxon>Hexacorallia</taxon>
        <taxon>Scleractinia</taxon>
        <taxon>Fungiina</taxon>
        <taxon>Poritidae</taxon>
        <taxon>Porites</taxon>
    </lineage>
</organism>
<dbReference type="EMBL" id="CALNXI010000820">
    <property type="protein sequence ID" value="CAH3141535.1"/>
    <property type="molecule type" value="Genomic_DNA"/>
</dbReference>
<reference evidence="1 2" key="1">
    <citation type="submission" date="2022-05" db="EMBL/GenBank/DDBJ databases">
        <authorList>
            <consortium name="Genoscope - CEA"/>
            <person name="William W."/>
        </authorList>
    </citation>
    <scope>NUCLEOTIDE SEQUENCE [LARGE SCALE GENOMIC DNA]</scope>
</reference>
<name>A0ABN8PDF7_9CNID</name>
<keyword evidence="2" id="KW-1185">Reference proteome</keyword>
<sequence>MAGKHSSDNLSPDKAGFKAELEREAKANDLLESTLFKLNDNMLSVSQAMSLIKKPLLDLLMARDTGKGQELMNCLTQTPTRIMTLLNQTGTRGFKKGEQSNPTWELKDDLLNTIANDLNADE</sequence>
<protein>
    <submittedName>
        <fullName evidence="1">Uncharacterized protein</fullName>
    </submittedName>
</protein>
<evidence type="ECO:0000313" key="1">
    <source>
        <dbReference type="EMBL" id="CAH3141535.1"/>
    </source>
</evidence>
<dbReference type="Proteomes" id="UP001159427">
    <property type="component" value="Unassembled WGS sequence"/>
</dbReference>
<gene>
    <name evidence="1" type="ORF">PEVE_00042212</name>
</gene>